<protein>
    <submittedName>
        <fullName evidence="1">Uncharacterized protein</fullName>
    </submittedName>
</protein>
<organism evidence="1 2">
    <name type="scientific">Vallicoccus soli</name>
    <dbReference type="NCBI Taxonomy" id="2339232"/>
    <lineage>
        <taxon>Bacteria</taxon>
        <taxon>Bacillati</taxon>
        <taxon>Actinomycetota</taxon>
        <taxon>Actinomycetes</taxon>
        <taxon>Motilibacterales</taxon>
        <taxon>Vallicoccaceae</taxon>
        <taxon>Vallicoccus</taxon>
    </lineage>
</organism>
<evidence type="ECO:0000313" key="2">
    <source>
        <dbReference type="Proteomes" id="UP000265614"/>
    </source>
</evidence>
<sequence>MRSAPPADLVPDGYDGLLRTRALVLESGHLGPELCLGGVQESFPPQCGGPALPGWDWGAQPGGSYESAGGTTWGDYEVTGRLEGGAFVVERAVPAPPSTADPLGDAEDPFASPCPEPEGGWRPTDASRADEAALQRAVARAEESEHLGGVWLDQLLPVQADEPGAEPSPGSPQQLVLNVSTTGDPAALEAALREEWGGPLCVSRAQRTRAELYALQDELTGRHGALSSSVTEAAGQVELTVPVAFASLQEELDATHGEGVVRLLGVLRPAR</sequence>
<reference evidence="1 2" key="1">
    <citation type="submission" date="2018-09" db="EMBL/GenBank/DDBJ databases">
        <title>YIM 75000 draft genome.</title>
        <authorList>
            <person name="Tang S."/>
            <person name="Feng Y."/>
        </authorList>
    </citation>
    <scope>NUCLEOTIDE SEQUENCE [LARGE SCALE GENOMIC DNA]</scope>
    <source>
        <strain evidence="1 2">YIM 75000</strain>
    </source>
</reference>
<name>A0A3A3YQR1_9ACTN</name>
<dbReference type="Proteomes" id="UP000265614">
    <property type="component" value="Unassembled WGS sequence"/>
</dbReference>
<dbReference type="AlphaFoldDB" id="A0A3A3YQR1"/>
<accession>A0A3A3YQR1</accession>
<proteinExistence type="predicted"/>
<evidence type="ECO:0000313" key="1">
    <source>
        <dbReference type="EMBL" id="RJK92973.1"/>
    </source>
</evidence>
<comment type="caution">
    <text evidence="1">The sequence shown here is derived from an EMBL/GenBank/DDBJ whole genome shotgun (WGS) entry which is preliminary data.</text>
</comment>
<gene>
    <name evidence="1" type="ORF">D5H78_17880</name>
</gene>
<dbReference type="EMBL" id="QZEZ01000011">
    <property type="protein sequence ID" value="RJK92973.1"/>
    <property type="molecule type" value="Genomic_DNA"/>
</dbReference>
<keyword evidence="2" id="KW-1185">Reference proteome</keyword>